<keyword evidence="3" id="KW-1185">Reference proteome</keyword>
<proteinExistence type="predicted"/>
<organism evidence="2 3">
    <name type="scientific">Oribacterium parvum ACB1</name>
    <dbReference type="NCBI Taxonomy" id="796943"/>
    <lineage>
        <taxon>Bacteria</taxon>
        <taxon>Bacillati</taxon>
        <taxon>Bacillota</taxon>
        <taxon>Clostridia</taxon>
        <taxon>Lachnospirales</taxon>
        <taxon>Lachnospiraceae</taxon>
        <taxon>Oribacterium</taxon>
    </lineage>
</organism>
<gene>
    <name evidence="2" type="ORF">HMPREF9625_01905</name>
</gene>
<evidence type="ECO:0000313" key="2">
    <source>
        <dbReference type="EMBL" id="EHL13840.1"/>
    </source>
</evidence>
<dbReference type="HOGENOM" id="CLU_197524_0_0_9"/>
<feature type="transmembrane region" description="Helical" evidence="1">
    <location>
        <begin position="30"/>
        <end position="48"/>
    </location>
</feature>
<evidence type="ECO:0000313" key="3">
    <source>
        <dbReference type="Proteomes" id="UP000018461"/>
    </source>
</evidence>
<comment type="caution">
    <text evidence="2">The sequence shown here is derived from an EMBL/GenBank/DDBJ whole genome shotgun (WGS) entry which is preliminary data.</text>
</comment>
<dbReference type="AlphaFoldDB" id="G9WKJ8"/>
<keyword evidence="1" id="KW-0472">Membrane</keyword>
<dbReference type="EMBL" id="AFZC02000002">
    <property type="protein sequence ID" value="EHL13840.1"/>
    <property type="molecule type" value="Genomic_DNA"/>
</dbReference>
<sequence>MRINLRTFEIFITSLLLFSLFGILSILPEIRAISCGLTLTSLFFLYEIEREWQRRKKKAVFYKKIERIIARRLSGE</sequence>
<protein>
    <submittedName>
        <fullName evidence="2">Uncharacterized protein</fullName>
    </submittedName>
</protein>
<evidence type="ECO:0000256" key="1">
    <source>
        <dbReference type="SAM" id="Phobius"/>
    </source>
</evidence>
<feature type="transmembrane region" description="Helical" evidence="1">
    <location>
        <begin position="7"/>
        <end position="24"/>
    </location>
</feature>
<name>G9WKJ8_9FIRM</name>
<dbReference type="Proteomes" id="UP000018461">
    <property type="component" value="Unassembled WGS sequence"/>
</dbReference>
<reference evidence="2" key="1">
    <citation type="submission" date="2011-08" db="EMBL/GenBank/DDBJ databases">
        <authorList>
            <consortium name="The Broad Institute Genome Sequencing Platform"/>
            <person name="Earl A."/>
            <person name="Ward D."/>
            <person name="Feldgarden M."/>
            <person name="Gevers D."/>
            <person name="Sizova M."/>
            <person name="Hazen A."/>
            <person name="Epstein S."/>
            <person name="Young S.K."/>
            <person name="Zeng Q."/>
            <person name="Gargeya S."/>
            <person name="Fitzgerald M."/>
            <person name="Haas B."/>
            <person name="Abouelleil A."/>
            <person name="Alvarado L."/>
            <person name="Arachchi H.M."/>
            <person name="Berlin A."/>
            <person name="Brown A."/>
            <person name="Chapman S.B."/>
            <person name="Chen Z."/>
            <person name="Dunbar C."/>
            <person name="Freedman E."/>
            <person name="Gearin G."/>
            <person name="Gellesch M."/>
            <person name="Goldberg J."/>
            <person name="Griggs A."/>
            <person name="Gujja S."/>
            <person name="Heiman D."/>
            <person name="Howarth C."/>
            <person name="Larson L."/>
            <person name="Lui A."/>
            <person name="MacDonald P.J.P."/>
            <person name="Montmayeur A."/>
            <person name="Murphy C."/>
            <person name="Neiman D."/>
            <person name="Pearson M."/>
            <person name="Priest M."/>
            <person name="Roberts A."/>
            <person name="Saif S."/>
            <person name="Shea T."/>
            <person name="Shenoy N."/>
            <person name="Sisk P."/>
            <person name="Stolte C."/>
            <person name="Sykes S."/>
            <person name="Wortman J."/>
            <person name="Nusbaum C."/>
            <person name="Birren B."/>
        </authorList>
    </citation>
    <scope>NUCLEOTIDE SEQUENCE</scope>
    <source>
        <strain evidence="2">ACB1</strain>
    </source>
</reference>
<keyword evidence="1" id="KW-0812">Transmembrane</keyword>
<reference evidence="2" key="2">
    <citation type="submission" date="2013-03" db="EMBL/GenBank/DDBJ databases">
        <title>The Genome Sequence of Oribacterium sp. ACB1.</title>
        <authorList>
            <consortium name="The Broad Institute Genomics Platform"/>
            <consortium name="The Broad Institute Genome Sequencing Center for Infectious Disease"/>
            <person name="Earl A."/>
            <person name="Ward D."/>
            <person name="Feldgarden M."/>
            <person name="Gevers D."/>
            <person name="Sizova M."/>
            <person name="Hazen A."/>
            <person name="Epstein S."/>
            <person name="Walker B."/>
            <person name="Young S."/>
            <person name="Zeng Q."/>
            <person name="Gargeya S."/>
            <person name="Fitzgerald M."/>
            <person name="Haas B."/>
            <person name="Abouelleil A."/>
            <person name="Allen A.W."/>
            <person name="Alvarado L."/>
            <person name="Arachchi H.M."/>
            <person name="Berlin A.M."/>
            <person name="Chapman S.B."/>
            <person name="Gainer-Dewar J."/>
            <person name="Goldberg J."/>
            <person name="Griggs A."/>
            <person name="Gujja S."/>
            <person name="Hansen M."/>
            <person name="Howarth C."/>
            <person name="Imamovic A."/>
            <person name="Ireland A."/>
            <person name="Larimer J."/>
            <person name="McCowan C."/>
            <person name="Murphy C."/>
            <person name="Pearson M."/>
            <person name="Poon T.W."/>
            <person name="Priest M."/>
            <person name="Roberts A."/>
            <person name="Saif S."/>
            <person name="Shea T."/>
            <person name="Sisk P."/>
            <person name="Sykes S."/>
            <person name="Wortman J."/>
            <person name="Nusbaum C."/>
            <person name="Birren B."/>
        </authorList>
    </citation>
    <scope>NUCLEOTIDE SEQUENCE [LARGE SCALE GENOMIC DNA]</scope>
    <source>
        <strain evidence="2">ACB1</strain>
    </source>
</reference>
<keyword evidence="1" id="KW-1133">Transmembrane helix</keyword>
<accession>G9WKJ8</accession>
<dbReference type="PATRIC" id="fig|796943.3.peg.257"/>